<feature type="domain" description="Aminotransferase class I/classII large" evidence="6">
    <location>
        <begin position="73"/>
        <end position="419"/>
    </location>
</feature>
<keyword evidence="5" id="KW-0663">Pyridoxal phosphate</keyword>
<dbReference type="EMBL" id="BAABEZ010000004">
    <property type="protein sequence ID" value="GAA4451254.1"/>
    <property type="molecule type" value="Genomic_DNA"/>
</dbReference>
<dbReference type="Proteomes" id="UP001501410">
    <property type="component" value="Unassembled WGS sequence"/>
</dbReference>
<keyword evidence="8" id="KW-1185">Reference proteome</keyword>
<dbReference type="Gene3D" id="3.40.640.10">
    <property type="entry name" value="Type I PLP-dependent aspartate aminotransferase-like (Major domain)"/>
    <property type="match status" value="1"/>
</dbReference>
<dbReference type="InterPro" id="IPR015422">
    <property type="entry name" value="PyrdxlP-dep_Trfase_small"/>
</dbReference>
<keyword evidence="4" id="KW-0808">Transferase</keyword>
<dbReference type="CDD" id="cd00609">
    <property type="entry name" value="AAT_like"/>
    <property type="match status" value="1"/>
</dbReference>
<dbReference type="InterPro" id="IPR004839">
    <property type="entry name" value="Aminotransferase_I/II_large"/>
</dbReference>
<dbReference type="SUPFAM" id="SSF53383">
    <property type="entry name" value="PLP-dependent transferases"/>
    <property type="match status" value="1"/>
</dbReference>
<dbReference type="GO" id="GO:0008483">
    <property type="term" value="F:transaminase activity"/>
    <property type="evidence" value="ECO:0007669"/>
    <property type="project" value="UniProtKB-KW"/>
</dbReference>
<comment type="similarity">
    <text evidence="2">Belongs to the class-I pyridoxal-phosphate-dependent aminotransferase family.</text>
</comment>
<proteinExistence type="inferred from homology"/>
<dbReference type="InterPro" id="IPR050596">
    <property type="entry name" value="AspAT/PAT-like"/>
</dbReference>
<evidence type="ECO:0000259" key="6">
    <source>
        <dbReference type="Pfam" id="PF00155"/>
    </source>
</evidence>
<keyword evidence="3 7" id="KW-0032">Aminotransferase</keyword>
<reference evidence="8" key="1">
    <citation type="journal article" date="2019" name="Int. J. Syst. Evol. Microbiol.">
        <title>The Global Catalogue of Microorganisms (GCM) 10K type strain sequencing project: providing services to taxonomists for standard genome sequencing and annotation.</title>
        <authorList>
            <consortium name="The Broad Institute Genomics Platform"/>
            <consortium name="The Broad Institute Genome Sequencing Center for Infectious Disease"/>
            <person name="Wu L."/>
            <person name="Ma J."/>
        </authorList>
    </citation>
    <scope>NUCLEOTIDE SEQUENCE [LARGE SCALE GENOMIC DNA]</scope>
    <source>
        <strain evidence="8">JCM 31921</strain>
    </source>
</reference>
<dbReference type="PANTHER" id="PTHR46383:SF1">
    <property type="entry name" value="ASPARTATE AMINOTRANSFERASE"/>
    <property type="match status" value="1"/>
</dbReference>
<comment type="caution">
    <text evidence="7">The sequence shown here is derived from an EMBL/GenBank/DDBJ whole genome shotgun (WGS) entry which is preliminary data.</text>
</comment>
<evidence type="ECO:0000256" key="1">
    <source>
        <dbReference type="ARBA" id="ARBA00001933"/>
    </source>
</evidence>
<evidence type="ECO:0000256" key="2">
    <source>
        <dbReference type="ARBA" id="ARBA00007441"/>
    </source>
</evidence>
<organism evidence="7 8">
    <name type="scientific">Rurimicrobium arvi</name>
    <dbReference type="NCBI Taxonomy" id="2049916"/>
    <lineage>
        <taxon>Bacteria</taxon>
        <taxon>Pseudomonadati</taxon>
        <taxon>Bacteroidota</taxon>
        <taxon>Chitinophagia</taxon>
        <taxon>Chitinophagales</taxon>
        <taxon>Chitinophagaceae</taxon>
        <taxon>Rurimicrobium</taxon>
    </lineage>
</organism>
<evidence type="ECO:0000256" key="5">
    <source>
        <dbReference type="ARBA" id="ARBA00022898"/>
    </source>
</evidence>
<sequence length="438" mass="49242">MFVYFYLVTFKSIFMSLLSNLAETLIGSEIVRLGNAINDRKAKGEKIYNYTIGDFDPSIFPIPQLFEDEIVKAYREHRTNYPPADGILPLRNAVSALVKRREGLEYKSDEVLISSGGRPLIYALFKTIVDKGDKVIYTVPSWNNNHYAHMNDGEHCVVEVTPENNFMPTAADLAPHIKDATLICLCSPQNPTGTTLDKAELEQICDMILVENAGRAAGAKKLYLMYDQMYWTLTYGDTVHYNPVSLRPEMKAYTIFVDGISKALAATGVRVGWAMGPTQVIAKMKALLSHIGAWAPMAEQYATAQFLSNEAAFDGFLEGFKLQLEERLNFIYREFIRLKEKGYPVDIIAPQAAIYLTLKIDLKGWHFNGHPLQTQSEVSEFLLNEAHLAIVPFSCFGADASSPWYRVSVGTCKFEDLTEMFGELEDALSRLQQPHLQS</sequence>
<evidence type="ECO:0000313" key="8">
    <source>
        <dbReference type="Proteomes" id="UP001501410"/>
    </source>
</evidence>
<evidence type="ECO:0000256" key="4">
    <source>
        <dbReference type="ARBA" id="ARBA00022679"/>
    </source>
</evidence>
<protein>
    <submittedName>
        <fullName evidence="7">Pyridoxal phosphate-dependent aminotransferase</fullName>
    </submittedName>
</protein>
<comment type="cofactor">
    <cofactor evidence="1">
        <name>pyridoxal 5'-phosphate</name>
        <dbReference type="ChEBI" id="CHEBI:597326"/>
    </cofactor>
</comment>
<accession>A0ABP8MJC9</accession>
<dbReference type="InterPro" id="IPR015421">
    <property type="entry name" value="PyrdxlP-dep_Trfase_major"/>
</dbReference>
<dbReference type="Gene3D" id="3.90.1150.10">
    <property type="entry name" value="Aspartate Aminotransferase, domain 1"/>
    <property type="match status" value="1"/>
</dbReference>
<evidence type="ECO:0000313" key="7">
    <source>
        <dbReference type="EMBL" id="GAA4451254.1"/>
    </source>
</evidence>
<name>A0ABP8MJC9_9BACT</name>
<evidence type="ECO:0000256" key="3">
    <source>
        <dbReference type="ARBA" id="ARBA00022576"/>
    </source>
</evidence>
<dbReference type="InterPro" id="IPR015424">
    <property type="entry name" value="PyrdxlP-dep_Trfase"/>
</dbReference>
<dbReference type="Pfam" id="PF00155">
    <property type="entry name" value="Aminotran_1_2"/>
    <property type="match status" value="1"/>
</dbReference>
<gene>
    <name evidence="7" type="ORF">GCM10023092_08590</name>
</gene>
<dbReference type="PANTHER" id="PTHR46383">
    <property type="entry name" value="ASPARTATE AMINOTRANSFERASE"/>
    <property type="match status" value="1"/>
</dbReference>